<evidence type="ECO:0000256" key="17">
    <source>
        <dbReference type="ARBA" id="ARBA00029568"/>
    </source>
</evidence>
<evidence type="ECO:0000256" key="4">
    <source>
        <dbReference type="ARBA" id="ARBA00016116"/>
    </source>
</evidence>
<organism evidence="21 22">
    <name type="scientific">Streptomyces klenkii</name>
    <dbReference type="NCBI Taxonomy" id="1420899"/>
    <lineage>
        <taxon>Bacteria</taxon>
        <taxon>Bacillati</taxon>
        <taxon>Actinomycetota</taxon>
        <taxon>Actinomycetes</taxon>
        <taxon>Kitasatosporales</taxon>
        <taxon>Streptomycetaceae</taxon>
        <taxon>Streptomyces</taxon>
    </lineage>
</organism>
<feature type="transmembrane region" description="Helical" evidence="19">
    <location>
        <begin position="372"/>
        <end position="390"/>
    </location>
</feature>
<comment type="cofactor">
    <cofactor evidence="1">
        <name>heme</name>
        <dbReference type="ChEBI" id="CHEBI:30413"/>
    </cofactor>
</comment>
<feature type="region of interest" description="Disordered" evidence="18">
    <location>
        <begin position="516"/>
        <end position="550"/>
    </location>
</feature>
<keyword evidence="22" id="KW-1185">Reference proteome</keyword>
<evidence type="ECO:0000256" key="2">
    <source>
        <dbReference type="ARBA" id="ARBA00004651"/>
    </source>
</evidence>
<keyword evidence="8" id="KW-0679">Respiratory chain</keyword>
<evidence type="ECO:0000256" key="16">
    <source>
        <dbReference type="ARBA" id="ARBA00029351"/>
    </source>
</evidence>
<keyword evidence="9 19" id="KW-0812">Transmembrane</keyword>
<comment type="caution">
    <text evidence="21">The sequence shown here is derived from an EMBL/GenBank/DDBJ whole genome shotgun (WGS) entry which is preliminary data.</text>
</comment>
<feature type="transmembrane region" description="Helical" evidence="19">
    <location>
        <begin position="141"/>
        <end position="161"/>
    </location>
</feature>
<evidence type="ECO:0000256" key="11">
    <source>
        <dbReference type="ARBA" id="ARBA00022967"/>
    </source>
</evidence>
<dbReference type="GO" id="GO:0022904">
    <property type="term" value="P:respiratory electron transport chain"/>
    <property type="evidence" value="ECO:0007669"/>
    <property type="project" value="InterPro"/>
</dbReference>
<evidence type="ECO:0000256" key="18">
    <source>
        <dbReference type="SAM" id="MobiDB-lite"/>
    </source>
</evidence>
<evidence type="ECO:0000256" key="15">
    <source>
        <dbReference type="ARBA" id="ARBA00023136"/>
    </source>
</evidence>
<evidence type="ECO:0000256" key="1">
    <source>
        <dbReference type="ARBA" id="ARBA00001971"/>
    </source>
</evidence>
<evidence type="ECO:0000313" key="22">
    <source>
        <dbReference type="Proteomes" id="UP000270343"/>
    </source>
</evidence>
<dbReference type="PANTHER" id="PTHR19271">
    <property type="entry name" value="CYTOCHROME B"/>
    <property type="match status" value="1"/>
</dbReference>
<comment type="subcellular location">
    <subcellularLocation>
        <location evidence="2">Cell membrane</location>
        <topology evidence="2">Multi-pass membrane protein</topology>
    </subcellularLocation>
</comment>
<keyword evidence="15 19" id="KW-0472">Membrane</keyword>
<dbReference type="Pfam" id="PF13631">
    <property type="entry name" value="Cytochrom_B_N_2"/>
    <property type="match status" value="1"/>
</dbReference>
<keyword evidence="12" id="KW-0249">Electron transport</keyword>
<feature type="transmembrane region" description="Helical" evidence="19">
    <location>
        <begin position="110"/>
        <end position="129"/>
    </location>
</feature>
<dbReference type="InterPro" id="IPR036150">
    <property type="entry name" value="Cyt_b/b6_C_sf"/>
</dbReference>
<keyword evidence="13 19" id="KW-1133">Transmembrane helix</keyword>
<dbReference type="GO" id="GO:0016491">
    <property type="term" value="F:oxidoreductase activity"/>
    <property type="evidence" value="ECO:0007669"/>
    <property type="project" value="InterPro"/>
</dbReference>
<dbReference type="EC" id="7.1.1.8" evidence="3"/>
<protein>
    <recommendedName>
        <fullName evidence="4">Cytochrome bc1 complex cytochrome b subunit</fullName>
        <ecNumber evidence="3">7.1.1.8</ecNumber>
    </recommendedName>
    <alternativeName>
        <fullName evidence="17">Cytochrome bc1 reductase complex subunit QcrB</fullName>
    </alternativeName>
</protein>
<proteinExistence type="predicted"/>
<evidence type="ECO:0000256" key="5">
    <source>
        <dbReference type="ARBA" id="ARBA00022448"/>
    </source>
</evidence>
<gene>
    <name evidence="21" type="ORF">D7231_23180</name>
</gene>
<feature type="transmembrane region" description="Helical" evidence="19">
    <location>
        <begin position="207"/>
        <end position="232"/>
    </location>
</feature>
<dbReference type="InterPro" id="IPR016174">
    <property type="entry name" value="Di-haem_cyt_TM"/>
</dbReference>
<keyword evidence="6" id="KW-1003">Cell membrane</keyword>
<keyword evidence="10" id="KW-0479">Metal-binding</keyword>
<dbReference type="GO" id="GO:0046872">
    <property type="term" value="F:metal ion binding"/>
    <property type="evidence" value="ECO:0007669"/>
    <property type="project" value="UniProtKB-KW"/>
</dbReference>
<dbReference type="AlphaFoldDB" id="A0A3B0BBQ7"/>
<dbReference type="PANTHER" id="PTHR19271:SF16">
    <property type="entry name" value="CYTOCHROME B"/>
    <property type="match status" value="1"/>
</dbReference>
<feature type="compositionally biased region" description="Basic and acidic residues" evidence="18">
    <location>
        <begin position="518"/>
        <end position="527"/>
    </location>
</feature>
<dbReference type="InterPro" id="IPR027387">
    <property type="entry name" value="Cytb/b6-like_sf"/>
</dbReference>
<dbReference type="EMBL" id="RBAM01000009">
    <property type="protein sequence ID" value="RKN69949.1"/>
    <property type="molecule type" value="Genomic_DNA"/>
</dbReference>
<feature type="transmembrane region" description="Helical" evidence="19">
    <location>
        <begin position="410"/>
        <end position="431"/>
    </location>
</feature>
<evidence type="ECO:0000256" key="12">
    <source>
        <dbReference type="ARBA" id="ARBA00022982"/>
    </source>
</evidence>
<evidence type="ECO:0000313" key="21">
    <source>
        <dbReference type="EMBL" id="RKN69949.1"/>
    </source>
</evidence>
<dbReference type="SUPFAM" id="SSF81648">
    <property type="entry name" value="a domain/subunit of cytochrome bc1 complex (Ubiquinol-cytochrome c reductase)"/>
    <property type="match status" value="1"/>
</dbReference>
<feature type="transmembrane region" description="Helical" evidence="19">
    <location>
        <begin position="45"/>
        <end position="64"/>
    </location>
</feature>
<dbReference type="FunFam" id="1.20.810.10:FF:000007">
    <property type="entry name" value="Ubiquinol-cytochrome C reductase B subunit"/>
    <property type="match status" value="1"/>
</dbReference>
<keyword evidence="5" id="KW-0813">Transport</keyword>
<keyword evidence="14" id="KW-0408">Iron</keyword>
<feature type="domain" description="Cytochrome b/b6 N-terminal region profile" evidence="20">
    <location>
        <begin position="12"/>
        <end position="238"/>
    </location>
</feature>
<evidence type="ECO:0000256" key="9">
    <source>
        <dbReference type="ARBA" id="ARBA00022692"/>
    </source>
</evidence>
<evidence type="ECO:0000256" key="7">
    <source>
        <dbReference type="ARBA" id="ARBA00022617"/>
    </source>
</evidence>
<keyword evidence="7" id="KW-0349">Heme</keyword>
<evidence type="ECO:0000256" key="3">
    <source>
        <dbReference type="ARBA" id="ARBA00012951"/>
    </source>
</evidence>
<evidence type="ECO:0000259" key="20">
    <source>
        <dbReference type="PROSITE" id="PS51002"/>
    </source>
</evidence>
<evidence type="ECO:0000256" key="8">
    <source>
        <dbReference type="ARBA" id="ARBA00022660"/>
    </source>
</evidence>
<dbReference type="OrthoDB" id="9804503at2"/>
<evidence type="ECO:0000256" key="19">
    <source>
        <dbReference type="SAM" id="Phobius"/>
    </source>
</evidence>
<dbReference type="PROSITE" id="PS51002">
    <property type="entry name" value="CYTB_NTER"/>
    <property type="match status" value="1"/>
</dbReference>
<dbReference type="RefSeq" id="WP_120757429.1">
    <property type="nucleotide sequence ID" value="NZ_JBIBGF010000001.1"/>
</dbReference>
<reference evidence="21 22" key="1">
    <citation type="journal article" date="2015" name="Antonie Van Leeuwenhoek">
        <title>Streptomyces klenkii sp. nov., isolated from deep marine sediment.</title>
        <authorList>
            <person name="Veyisoglu A."/>
            <person name="Sahin N."/>
        </authorList>
    </citation>
    <scope>NUCLEOTIDE SEQUENCE [LARGE SCALE GENOMIC DNA]</scope>
    <source>
        <strain evidence="21 22">KCTC 29202</strain>
    </source>
</reference>
<evidence type="ECO:0000256" key="6">
    <source>
        <dbReference type="ARBA" id="ARBA00022475"/>
    </source>
</evidence>
<evidence type="ECO:0000256" key="13">
    <source>
        <dbReference type="ARBA" id="ARBA00022989"/>
    </source>
</evidence>
<feature type="transmembrane region" description="Helical" evidence="19">
    <location>
        <begin position="262"/>
        <end position="280"/>
    </location>
</feature>
<dbReference type="GO" id="GO:0005886">
    <property type="term" value="C:plasma membrane"/>
    <property type="evidence" value="ECO:0007669"/>
    <property type="project" value="UniProtKB-SubCell"/>
</dbReference>
<dbReference type="GO" id="GO:0008121">
    <property type="term" value="F:quinol-cytochrome-c reductase activity"/>
    <property type="evidence" value="ECO:0007669"/>
    <property type="project" value="UniProtKB-EC"/>
</dbReference>
<evidence type="ECO:0000256" key="10">
    <source>
        <dbReference type="ARBA" id="ARBA00022723"/>
    </source>
</evidence>
<keyword evidence="11" id="KW-1278">Translocase</keyword>
<sequence length="550" mass="60993">MKEKVREAALTGFVALDRRLPAAEAAKALLRKAFPDHWSFLLGELALYSFAVLVLTGSYLTLFFDPSMTQSVYAGPYEPLRGLRMSQAYLSTLDLSFEVRGGLLIRQVHHWAALVFIAAIAVHMLRVFFTGAFRRPREANWIVGLTLFVLALLEGFAGYSLPDDLLSGTGMRTANTIVLSIPVVGTYLSSFIWRGAFPGHVILPRLYVVHVLFVPGVLIALITVHLILVVYLKHTHWAERGRTNRNAVGQPMFPQFATKSTGLFLMIFGLLTALGGLAQVNPVWAYGPYRADQVATDAQPDWYVGFLEGALRVMPPWETVLWGHTFMWNVLIPAVVLPGLLFTGLYLYPFLEKWIAGDRSEHHLADRPRNQAARTALGVAGIVFYAVLLAAGGNDVIAFSFRVSVNTLTWIFRIAVVLGPVLAFWVTRRICLALQAHDRRLLAEGRESGNVEQDVRGGLGEGHEALSAAQGYRLMVREVPEPLTAPRPRAELPRRQRLRLALSSWYYGDRVEVPVTPEQRRAVEERTAAPIEPEEPGTAAGRGEPAGRGR</sequence>
<dbReference type="SUPFAM" id="SSF81342">
    <property type="entry name" value="Transmembrane di-heme cytochromes"/>
    <property type="match status" value="1"/>
</dbReference>
<dbReference type="Proteomes" id="UP000270343">
    <property type="component" value="Unassembled WGS sequence"/>
</dbReference>
<evidence type="ECO:0000256" key="14">
    <source>
        <dbReference type="ARBA" id="ARBA00023004"/>
    </source>
</evidence>
<dbReference type="Gene3D" id="1.20.810.10">
    <property type="entry name" value="Cytochrome Bc1 Complex, Chain C"/>
    <property type="match status" value="1"/>
</dbReference>
<comment type="catalytic activity">
    <reaction evidence="16">
        <text>a quinol + 2 Fe(III)-[cytochrome c](out) = a quinone + 2 Fe(II)-[cytochrome c](out) + 2 H(+)(out)</text>
        <dbReference type="Rhea" id="RHEA:11484"/>
        <dbReference type="Rhea" id="RHEA-COMP:10350"/>
        <dbReference type="Rhea" id="RHEA-COMP:14399"/>
        <dbReference type="ChEBI" id="CHEBI:15378"/>
        <dbReference type="ChEBI" id="CHEBI:24646"/>
        <dbReference type="ChEBI" id="CHEBI:29033"/>
        <dbReference type="ChEBI" id="CHEBI:29034"/>
        <dbReference type="ChEBI" id="CHEBI:132124"/>
        <dbReference type="EC" id="7.1.1.8"/>
    </reaction>
</comment>
<feature type="transmembrane region" description="Helical" evidence="19">
    <location>
        <begin position="326"/>
        <end position="351"/>
    </location>
</feature>
<accession>A0A3B0BBQ7</accession>
<name>A0A3B0BBQ7_9ACTN</name>
<dbReference type="InterPro" id="IPR005797">
    <property type="entry name" value="Cyt_b/b6_N"/>
</dbReference>